<dbReference type="OrthoDB" id="5850039at2759"/>
<dbReference type="InParanoid" id="E3MT33"/>
<evidence type="ECO:0000256" key="1">
    <source>
        <dbReference type="SAM" id="MobiDB-lite"/>
    </source>
</evidence>
<feature type="region of interest" description="Disordered" evidence="1">
    <location>
        <begin position="122"/>
        <end position="148"/>
    </location>
</feature>
<dbReference type="EMBL" id="DS268474">
    <property type="protein sequence ID" value="EFP08563.1"/>
    <property type="molecule type" value="Genomic_DNA"/>
</dbReference>
<dbReference type="HOGENOM" id="CLU_734114_0_0_1"/>
<gene>
    <name evidence="2" type="ORF">CRE_15521</name>
</gene>
<feature type="compositionally biased region" description="Polar residues" evidence="1">
    <location>
        <begin position="382"/>
        <end position="400"/>
    </location>
</feature>
<dbReference type="STRING" id="31234.E3MT33"/>
<dbReference type="FunCoup" id="E3MT33">
    <property type="interactions" value="399"/>
</dbReference>
<dbReference type="OMA" id="VHNPYSR"/>
<dbReference type="PANTHER" id="PTHR21720">
    <property type="entry name" value="DUF5523 DOMAIN-CONTAINING PROTEIN-RELATED-RELATED"/>
    <property type="match status" value="1"/>
</dbReference>
<proteinExistence type="predicted"/>
<dbReference type="Proteomes" id="UP000008281">
    <property type="component" value="Unassembled WGS sequence"/>
</dbReference>
<organism evidence="3">
    <name type="scientific">Caenorhabditis remanei</name>
    <name type="common">Caenorhabditis vulgaris</name>
    <dbReference type="NCBI Taxonomy" id="31234"/>
    <lineage>
        <taxon>Eukaryota</taxon>
        <taxon>Metazoa</taxon>
        <taxon>Ecdysozoa</taxon>
        <taxon>Nematoda</taxon>
        <taxon>Chromadorea</taxon>
        <taxon>Rhabditida</taxon>
        <taxon>Rhabditina</taxon>
        <taxon>Rhabditomorpha</taxon>
        <taxon>Rhabditoidea</taxon>
        <taxon>Rhabditidae</taxon>
        <taxon>Peloderinae</taxon>
        <taxon>Caenorhabditis</taxon>
    </lineage>
</organism>
<accession>E3MT33</accession>
<keyword evidence="3" id="KW-1185">Reference proteome</keyword>
<dbReference type="GO" id="GO:0000793">
    <property type="term" value="C:condensed chromosome"/>
    <property type="evidence" value="ECO:0007669"/>
    <property type="project" value="EnsemblMetazoa"/>
</dbReference>
<name>E3MT33_CAERE</name>
<evidence type="ECO:0000313" key="3">
    <source>
        <dbReference type="Proteomes" id="UP000008281"/>
    </source>
</evidence>
<feature type="compositionally biased region" description="Low complexity" evidence="1">
    <location>
        <begin position="131"/>
        <end position="141"/>
    </location>
</feature>
<feature type="region of interest" description="Disordered" evidence="1">
    <location>
        <begin position="382"/>
        <end position="407"/>
    </location>
</feature>
<dbReference type="PANTHER" id="PTHR21720:SF6">
    <property type="entry name" value="DOUBLE-STRAND BREAK FACTOR"/>
    <property type="match status" value="1"/>
</dbReference>
<dbReference type="eggNOG" id="ENOG502THM9">
    <property type="taxonomic scope" value="Eukaryota"/>
</dbReference>
<protein>
    <submittedName>
        <fullName evidence="2">Uncharacterized protein</fullName>
    </submittedName>
</protein>
<sequence>MQHHNSCHQWPILKYKEIKRSGREEYNNVRLVLDASKRLISVYIGNVEIEHIYCNMEVAKYPCLKMKSTHLYALVNRESQGFRVTFSAEQKAQFMSIIRRVAYISETPEKNHMNRTFTRTDRWGRSADNNTTISSSQPITPSERRDPRTGFHSMKTAARNLAQNFIPELYEGSQLSSPAISPMSFFSQPVHNPYSRPISSASSISSSISSVLSSLNDDGPYYNFSQVFIFFLQFLIPYFQSSSSSSYKNSPLSDNLRSPFHGSQSSDQTRPACSNLITNAPLSFSQQSSDPFTQLSPPARTANKCIQTDENTIDNMIEDPIFMSRFLERMIKNARIRDLVRAMRAQIRKMPIETLENFHNVRKQLDESSVIFLFQSTRPVGYRGSSSNQHQPAVTNQTSDLEYDVFH</sequence>
<reference evidence="2" key="1">
    <citation type="submission" date="2007-07" db="EMBL/GenBank/DDBJ databases">
        <title>PCAP assembly of the Caenorhabditis remanei genome.</title>
        <authorList>
            <consortium name="The Caenorhabditis remanei Sequencing Consortium"/>
            <person name="Wilson R.K."/>
        </authorList>
    </citation>
    <scope>NUCLEOTIDE SEQUENCE [LARGE SCALE GENOMIC DNA]</scope>
    <source>
        <strain evidence="2">PB4641</strain>
    </source>
</reference>
<dbReference type="AlphaFoldDB" id="E3MT33"/>
<evidence type="ECO:0000313" key="2">
    <source>
        <dbReference type="EMBL" id="EFP08563.1"/>
    </source>
</evidence>